<reference evidence="8" key="2">
    <citation type="submission" date="2025-05" db="UniProtKB">
        <authorList>
            <consortium name="Ensembl"/>
        </authorList>
    </citation>
    <scope>IDENTIFICATION</scope>
</reference>
<evidence type="ECO:0000256" key="1">
    <source>
        <dbReference type="ARBA" id="ARBA00004613"/>
    </source>
</evidence>
<protein>
    <recommendedName>
        <fullName evidence="6">Beta-defensin</fullName>
    </recommendedName>
</protein>
<dbReference type="AlphaFoldDB" id="A0A4W2H0N1"/>
<organism evidence="8 10">
    <name type="scientific">Bos indicus x Bos taurus</name>
    <name type="common">Hybrid cattle</name>
    <dbReference type="NCBI Taxonomy" id="30522"/>
    <lineage>
        <taxon>Eukaryota</taxon>
        <taxon>Metazoa</taxon>
        <taxon>Chordata</taxon>
        <taxon>Craniata</taxon>
        <taxon>Vertebrata</taxon>
        <taxon>Euteleostomi</taxon>
        <taxon>Mammalia</taxon>
        <taxon>Eutheria</taxon>
        <taxon>Laurasiatheria</taxon>
        <taxon>Artiodactyla</taxon>
        <taxon>Ruminantia</taxon>
        <taxon>Pecora</taxon>
        <taxon>Bovidae</taxon>
        <taxon>Bovinae</taxon>
        <taxon>Bos</taxon>
    </lineage>
</organism>
<evidence type="ECO:0000313" key="8">
    <source>
        <dbReference type="Ensembl" id="ENSBIXP00005024202.1"/>
    </source>
</evidence>
<dbReference type="GO" id="GO:0045087">
    <property type="term" value="P:innate immune response"/>
    <property type="evidence" value="ECO:0007669"/>
    <property type="project" value="InterPro"/>
</dbReference>
<comment type="similarity">
    <text evidence="2 6">Belongs to the beta-defensin family.</text>
</comment>
<sequence length="165" mass="18444">GQQSVSPLQVRVETANHYYFYNNNGSSKLSVYPLNIQLLLLRLGGAAFQETTGKETGNLIKERVGSRSVGNTLSPSKVTCLQKLEKLHSETRNSSTIFENAQYGTEEKQKAGSKKHYALFNLTHACIMFGGQCKNKCGENEFRMVYCVVSTSLCCIRQCKPKTYK</sequence>
<evidence type="ECO:0000256" key="5">
    <source>
        <dbReference type="ARBA" id="ARBA00023157"/>
    </source>
</evidence>
<keyword evidence="6" id="KW-0044">Antibiotic</keyword>
<evidence type="ECO:0000256" key="3">
    <source>
        <dbReference type="ARBA" id="ARBA00022525"/>
    </source>
</evidence>
<evidence type="ECO:0000313" key="9">
    <source>
        <dbReference type="Proteomes" id="UP000314981"/>
    </source>
</evidence>
<reference evidence="9 10" key="1">
    <citation type="submission" date="2018-11" db="EMBL/GenBank/DDBJ databases">
        <title>Haplotype-resolved cattle genomes.</title>
        <authorList>
            <person name="Low W.Y."/>
            <person name="Tearle R."/>
            <person name="Bickhart D.M."/>
            <person name="Rosen B.D."/>
            <person name="Koren S."/>
            <person name="Rhie A."/>
            <person name="Hiendleder S."/>
            <person name="Phillippy A.M."/>
            <person name="Smith T.P.L."/>
            <person name="Williams J.L."/>
        </authorList>
    </citation>
    <scope>NUCLEOTIDE SEQUENCE [LARGE SCALE GENOMIC DNA]</scope>
</reference>
<keyword evidence="9" id="KW-1185">Reference proteome</keyword>
<keyword evidence="5" id="KW-1015">Disulfide bond</keyword>
<dbReference type="Ensembl" id="ENSBIXT00005052264.1">
    <property type="protein sequence ID" value="ENSBIXP00005024202.1"/>
    <property type="gene ID" value="ENSBIXG00005026805.1"/>
</dbReference>
<keyword evidence="4" id="KW-0732">Signal</keyword>
<name>A0A4W2H0N1_BOBOX</name>
<evidence type="ECO:0000256" key="6">
    <source>
        <dbReference type="RuleBase" id="RU231113"/>
    </source>
</evidence>
<keyword evidence="6" id="KW-0211">Defensin</keyword>
<dbReference type="Pfam" id="PF13841">
    <property type="entry name" value="Defensin_beta_2"/>
    <property type="match status" value="1"/>
</dbReference>
<comment type="subcellular location">
    <subcellularLocation>
        <location evidence="1 6">Secreted</location>
    </subcellularLocation>
</comment>
<accession>A0A4W2H0N1</accession>
<dbReference type="Ensembl" id="ENSBIXT00000006138.1">
    <property type="protein sequence ID" value="ENSBIXP00000005252.1"/>
    <property type="gene ID" value="ENSBIXG00000011488.1"/>
</dbReference>
<evidence type="ECO:0000259" key="7">
    <source>
        <dbReference type="Pfam" id="PF13841"/>
    </source>
</evidence>
<proteinExistence type="inferred from homology"/>
<dbReference type="Proteomes" id="UP000429181">
    <property type="component" value="Chromosome 23"/>
</dbReference>
<feature type="domain" description="Beta-defensin" evidence="7">
    <location>
        <begin position="126"/>
        <end position="155"/>
    </location>
</feature>
<comment type="function">
    <text evidence="6">Has antibacterial activity.</text>
</comment>
<dbReference type="STRING" id="30522.A0A4W2H0N1"/>
<dbReference type="GeneTree" id="ENSGT00410000029004"/>
<keyword evidence="3 6" id="KW-0964">Secreted</keyword>
<evidence type="ECO:0000256" key="4">
    <source>
        <dbReference type="ARBA" id="ARBA00022729"/>
    </source>
</evidence>
<evidence type="ECO:0000256" key="2">
    <source>
        <dbReference type="ARBA" id="ARBA00007371"/>
    </source>
</evidence>
<dbReference type="Proteomes" id="UP000314981">
    <property type="component" value="Chromosome 23"/>
</dbReference>
<dbReference type="GO" id="GO:0042742">
    <property type="term" value="P:defense response to bacterium"/>
    <property type="evidence" value="ECO:0007669"/>
    <property type="project" value="UniProtKB-UniRule"/>
</dbReference>
<keyword evidence="6" id="KW-0929">Antimicrobial</keyword>
<evidence type="ECO:0000313" key="10">
    <source>
        <dbReference type="Proteomes" id="UP000429181"/>
    </source>
</evidence>
<dbReference type="GO" id="GO:0005576">
    <property type="term" value="C:extracellular region"/>
    <property type="evidence" value="ECO:0007669"/>
    <property type="project" value="UniProtKB-SubCell"/>
</dbReference>
<dbReference type="InterPro" id="IPR025933">
    <property type="entry name" value="Beta_defensin_dom"/>
</dbReference>
<gene>
    <name evidence="8" type="primary">DEFB112</name>
</gene>